<comment type="caution">
    <text evidence="2">The sequence shown here is derived from an EMBL/GenBank/DDBJ whole genome shotgun (WGS) entry which is preliminary data.</text>
</comment>
<dbReference type="OrthoDB" id="3064116at2759"/>
<name>A0A8H6VSL3_MYCCL</name>
<dbReference type="Pfam" id="PF20414">
    <property type="entry name" value="DUF6698"/>
    <property type="match status" value="1"/>
</dbReference>
<evidence type="ECO:0000256" key="1">
    <source>
        <dbReference type="SAM" id="MobiDB-lite"/>
    </source>
</evidence>
<dbReference type="AlphaFoldDB" id="A0A8H6VSL3"/>
<proteinExistence type="predicted"/>
<evidence type="ECO:0000313" key="3">
    <source>
        <dbReference type="Proteomes" id="UP000613580"/>
    </source>
</evidence>
<sequence>MGYRTRRPLPHLHRPLQPTTATSDHRRPQKSGGGAKKLNVGKLTKSLKRIYKKSRMLARTIHPYIEIRGVIDVKLDELAGKSIRDEDLKWLTIYDLLVEVVPSLESVLAGGDEDKLDELVSVIQEGMNQGKHADTSKVRHAIERLISPKVDPPFHLKLKSDRGYAHQATRALLIPQNDIERIDDDRYWAKVRNGEKTLTEDDYPALMYDSTKADAMDPEEGLMEGYLPFKILRLILHGPQNTDEAVARVGGSVAAKNNVTSVTGRLIAYAHAHTLFALTTAEQWAEEVDNFNLSKWYTQMVKIFEEDPEDEKAVELLELWNREIFGDGKGAPAVASASADPAPNSVAAQIEAKRAARRAGRA</sequence>
<feature type="region of interest" description="Disordered" evidence="1">
    <location>
        <begin position="1"/>
        <end position="38"/>
    </location>
</feature>
<organism evidence="2 3">
    <name type="scientific">Mycena chlorophos</name>
    <name type="common">Agaric fungus</name>
    <name type="synonym">Agaricus chlorophos</name>
    <dbReference type="NCBI Taxonomy" id="658473"/>
    <lineage>
        <taxon>Eukaryota</taxon>
        <taxon>Fungi</taxon>
        <taxon>Dikarya</taxon>
        <taxon>Basidiomycota</taxon>
        <taxon>Agaricomycotina</taxon>
        <taxon>Agaricomycetes</taxon>
        <taxon>Agaricomycetidae</taxon>
        <taxon>Agaricales</taxon>
        <taxon>Marasmiineae</taxon>
        <taxon>Mycenaceae</taxon>
        <taxon>Mycena</taxon>
    </lineage>
</organism>
<reference evidence="2" key="1">
    <citation type="submission" date="2020-05" db="EMBL/GenBank/DDBJ databases">
        <title>Mycena genomes resolve the evolution of fungal bioluminescence.</title>
        <authorList>
            <person name="Tsai I.J."/>
        </authorList>
    </citation>
    <scope>NUCLEOTIDE SEQUENCE</scope>
    <source>
        <strain evidence="2">110903Hualien_Pintung</strain>
    </source>
</reference>
<protein>
    <submittedName>
        <fullName evidence="2">Uncharacterized protein</fullName>
    </submittedName>
</protein>
<feature type="compositionally biased region" description="Basic residues" evidence="1">
    <location>
        <begin position="1"/>
        <end position="14"/>
    </location>
</feature>
<dbReference type="EMBL" id="JACAZE010000026">
    <property type="protein sequence ID" value="KAF7290446.1"/>
    <property type="molecule type" value="Genomic_DNA"/>
</dbReference>
<keyword evidence="3" id="KW-1185">Reference proteome</keyword>
<gene>
    <name evidence="2" type="ORF">HMN09_01302900</name>
</gene>
<accession>A0A8H6VSL3</accession>
<evidence type="ECO:0000313" key="2">
    <source>
        <dbReference type="EMBL" id="KAF7290446.1"/>
    </source>
</evidence>
<dbReference type="Proteomes" id="UP000613580">
    <property type="component" value="Unassembled WGS sequence"/>
</dbReference>
<dbReference type="InterPro" id="IPR046521">
    <property type="entry name" value="DUF6698"/>
</dbReference>